<gene>
    <name evidence="2" type="ORF">BP6252_00890</name>
</gene>
<dbReference type="AlphaFoldDB" id="A0A3D8SSW4"/>
<name>A0A3D8SSW4_9HELO</name>
<organism evidence="2 3">
    <name type="scientific">Coleophoma cylindrospora</name>
    <dbReference type="NCBI Taxonomy" id="1849047"/>
    <lineage>
        <taxon>Eukaryota</taxon>
        <taxon>Fungi</taxon>
        <taxon>Dikarya</taxon>
        <taxon>Ascomycota</taxon>
        <taxon>Pezizomycotina</taxon>
        <taxon>Leotiomycetes</taxon>
        <taxon>Helotiales</taxon>
        <taxon>Dermateaceae</taxon>
        <taxon>Coleophoma</taxon>
    </lineage>
</organism>
<protein>
    <submittedName>
        <fullName evidence="2">Uncharacterized protein</fullName>
    </submittedName>
</protein>
<evidence type="ECO:0000313" key="2">
    <source>
        <dbReference type="EMBL" id="RDW88858.1"/>
    </source>
</evidence>
<dbReference type="Proteomes" id="UP000256645">
    <property type="component" value="Unassembled WGS sequence"/>
</dbReference>
<feature type="region of interest" description="Disordered" evidence="1">
    <location>
        <begin position="54"/>
        <end position="105"/>
    </location>
</feature>
<proteinExistence type="predicted"/>
<feature type="compositionally biased region" description="Basic and acidic residues" evidence="1">
    <location>
        <begin position="64"/>
        <end position="86"/>
    </location>
</feature>
<dbReference type="EMBL" id="PDLM01000001">
    <property type="protein sequence ID" value="RDW88858.1"/>
    <property type="molecule type" value="Genomic_DNA"/>
</dbReference>
<feature type="region of interest" description="Disordered" evidence="1">
    <location>
        <begin position="150"/>
        <end position="214"/>
    </location>
</feature>
<sequence length="535" mass="56445">MVSFGKRLLSVQPACLGVLLLLHKLLRVAGLLHVALEIGIHGGQVDRPALGQEAIDDGANDAHPAGDVEGRRLPRGGLDRREDLRPDGGAGFPKAGTDPVAHPAHGGRVALHAHQADGRARSHVAEGLEQAVQHHERGDAVLRQRVVAPADDEAEHDVPAEAEHTGPLPADLVHQPGADQDAGDGEERQDQLPDGDGADGLAGDDGVDDGAAHDGVGEVDEVVEEEGARCAQQAEPVLAQHQHPGHVALLEVGLLEQQAVAHLEPEQDHQEGEEDRHAVHGVERHFQIVIGAQQRGEIHEGADRPAAGGHEGRDQDLDGPALAVEKLVAALQRGGGGGGIFAAHAHAGNATGDGHEPEHAVDAEVLGLEDQHGHEGPDDDQGRGEEHAAFARVAVRGVAQDDDPDHRPDQERVRDARLPCRGVLLGCEEVVEDDIGARGEILLVAVGEVCKSLDKQSEKPVSGTRLGCFLTHPTMVQIVPDLALIDFSSISSSEYVFATTAFSGTGAVAWNSLACMAMVKDSKLELHGRYTKRQE</sequence>
<comment type="caution">
    <text evidence="2">The sequence shown here is derived from an EMBL/GenBank/DDBJ whole genome shotgun (WGS) entry which is preliminary data.</text>
</comment>
<reference evidence="2 3" key="1">
    <citation type="journal article" date="2018" name="IMA Fungus">
        <title>IMA Genome-F 9: Draft genome sequence of Annulohypoxylon stygium, Aspergillus mulundensis, Berkeleyomyces basicola (syn. Thielaviopsis basicola), Ceratocystis smalleyi, two Cercospora beticola strains, Coleophoma cylindrospora, Fusarium fracticaudum, Phialophora cf. hyalina, and Morchella septimelata.</title>
        <authorList>
            <person name="Wingfield B.D."/>
            <person name="Bills G.F."/>
            <person name="Dong Y."/>
            <person name="Huang W."/>
            <person name="Nel W.J."/>
            <person name="Swalarsk-Parry B.S."/>
            <person name="Vaghefi N."/>
            <person name="Wilken P.M."/>
            <person name="An Z."/>
            <person name="de Beer Z.W."/>
            <person name="De Vos L."/>
            <person name="Chen L."/>
            <person name="Duong T.A."/>
            <person name="Gao Y."/>
            <person name="Hammerbacher A."/>
            <person name="Kikkert J.R."/>
            <person name="Li Y."/>
            <person name="Li H."/>
            <person name="Li K."/>
            <person name="Li Q."/>
            <person name="Liu X."/>
            <person name="Ma X."/>
            <person name="Naidoo K."/>
            <person name="Pethybridge S.J."/>
            <person name="Sun J."/>
            <person name="Steenkamp E.T."/>
            <person name="van der Nest M.A."/>
            <person name="van Wyk S."/>
            <person name="Wingfield M.J."/>
            <person name="Xiong C."/>
            <person name="Yue Q."/>
            <person name="Zhang X."/>
        </authorList>
    </citation>
    <scope>NUCLEOTIDE SEQUENCE [LARGE SCALE GENOMIC DNA]</scope>
    <source>
        <strain evidence="2 3">BP6252</strain>
    </source>
</reference>
<evidence type="ECO:0000313" key="3">
    <source>
        <dbReference type="Proteomes" id="UP000256645"/>
    </source>
</evidence>
<keyword evidence="3" id="KW-1185">Reference proteome</keyword>
<evidence type="ECO:0000256" key="1">
    <source>
        <dbReference type="SAM" id="MobiDB-lite"/>
    </source>
</evidence>
<feature type="region of interest" description="Disordered" evidence="1">
    <location>
        <begin position="296"/>
        <end position="317"/>
    </location>
</feature>
<accession>A0A3D8SSW4</accession>